<organism evidence="2 3">
    <name type="scientific">Trichogramma kaykai</name>
    <dbReference type="NCBI Taxonomy" id="54128"/>
    <lineage>
        <taxon>Eukaryota</taxon>
        <taxon>Metazoa</taxon>
        <taxon>Ecdysozoa</taxon>
        <taxon>Arthropoda</taxon>
        <taxon>Hexapoda</taxon>
        <taxon>Insecta</taxon>
        <taxon>Pterygota</taxon>
        <taxon>Neoptera</taxon>
        <taxon>Endopterygota</taxon>
        <taxon>Hymenoptera</taxon>
        <taxon>Apocrita</taxon>
        <taxon>Proctotrupomorpha</taxon>
        <taxon>Chalcidoidea</taxon>
        <taxon>Trichogrammatidae</taxon>
        <taxon>Trichogramma</taxon>
    </lineage>
</organism>
<gene>
    <name evidence="2" type="ORF">TKK_005850</name>
</gene>
<keyword evidence="3" id="KW-1185">Reference proteome</keyword>
<dbReference type="EMBL" id="JBJJXI010000050">
    <property type="protein sequence ID" value="KAL3400693.1"/>
    <property type="molecule type" value="Genomic_DNA"/>
</dbReference>
<dbReference type="Proteomes" id="UP001627154">
    <property type="component" value="Unassembled WGS sequence"/>
</dbReference>
<feature type="compositionally biased region" description="Basic residues" evidence="1">
    <location>
        <begin position="438"/>
        <end position="448"/>
    </location>
</feature>
<feature type="compositionally biased region" description="Acidic residues" evidence="1">
    <location>
        <begin position="374"/>
        <end position="393"/>
    </location>
</feature>
<protein>
    <recommendedName>
        <fullName evidence="4">MULE transposase domain-containing protein</fullName>
    </recommendedName>
</protein>
<proteinExistence type="predicted"/>
<evidence type="ECO:0008006" key="4">
    <source>
        <dbReference type="Google" id="ProtNLM"/>
    </source>
</evidence>
<evidence type="ECO:0000313" key="2">
    <source>
        <dbReference type="EMBL" id="KAL3400693.1"/>
    </source>
</evidence>
<evidence type="ECO:0000256" key="1">
    <source>
        <dbReference type="SAM" id="MobiDB-lite"/>
    </source>
</evidence>
<comment type="caution">
    <text evidence="2">The sequence shown here is derived from an EMBL/GenBank/DDBJ whole genome shotgun (WGS) entry which is preliminary data.</text>
</comment>
<evidence type="ECO:0000313" key="3">
    <source>
        <dbReference type="Proteomes" id="UP001627154"/>
    </source>
</evidence>
<sequence length="448" mass="52595">MTIWRANSSGEKSKMEDRYKSLRDFYESLLEYPEVLTYNNGSNKQSLTADFISSSSQSHHLVFYDKHLMAEFDNNNDMFADATFKICPNVKGVSQVLTVMCKKLNTTVPCMWVFMTRKTTKAYIAIWTFVKKKFPSFKPFRVTCDYEKAFMKSVRKAFKAHVRGCYFHFAQAIVRKAKSKDYRLYKRNNAKENPKGEQIIKKLLVLPLLPANNIPEGFDVILKLVKKLFIDEPKYLERWSKFLNNYFTKEWMKKVKPETFSVFNSVDRTNNYLESYHRTLNKFIRANPTTHQFSIKQINQQSKWDLERAAQVMKTTDARKSTLKLRENIIRDAWIQIRAEPRPWTVEQFINELSGYNDTSFFENIEQSIKLADENEDLEDSDDSVDDDSDSDLEDFEYKLECENVNVESHKTEEPVTIASSQSAKRGRKTPKNVVPRKSQRLLLKKQS</sequence>
<reference evidence="2 3" key="1">
    <citation type="journal article" date="2024" name="bioRxiv">
        <title>A reference genome for Trichogramma kaykai: A tiny desert-dwelling parasitoid wasp with competing sex-ratio distorters.</title>
        <authorList>
            <person name="Culotta J."/>
            <person name="Lindsey A.R."/>
        </authorList>
    </citation>
    <scope>NUCLEOTIDE SEQUENCE [LARGE SCALE GENOMIC DNA]</scope>
    <source>
        <strain evidence="2 3">KSX58</strain>
    </source>
</reference>
<feature type="region of interest" description="Disordered" evidence="1">
    <location>
        <begin position="407"/>
        <end position="448"/>
    </location>
</feature>
<accession>A0ABD2X717</accession>
<dbReference type="AlphaFoldDB" id="A0ABD2X717"/>
<feature type="region of interest" description="Disordered" evidence="1">
    <location>
        <begin position="373"/>
        <end position="393"/>
    </location>
</feature>
<name>A0ABD2X717_9HYME</name>